<dbReference type="InterPro" id="IPR037069">
    <property type="entry name" value="AcylCoA_DH/ox_N_sf"/>
</dbReference>
<keyword evidence="10 22" id="KW-0560">Oxidoreductase</keyword>
<keyword evidence="13" id="KW-0576">Peroxisome</keyword>
<evidence type="ECO:0000259" key="24">
    <source>
        <dbReference type="Pfam" id="PF01636"/>
    </source>
</evidence>
<evidence type="ECO:0000256" key="17">
    <source>
        <dbReference type="ARBA" id="ARBA00048020"/>
    </source>
</evidence>
<proteinExistence type="inferred from homology"/>
<dbReference type="EMBL" id="JAKMXF010000321">
    <property type="protein sequence ID" value="KAI6649199.1"/>
    <property type="molecule type" value="Genomic_DNA"/>
</dbReference>
<organism evidence="27 28">
    <name type="scientific">Oopsacas minuta</name>
    <dbReference type="NCBI Taxonomy" id="111878"/>
    <lineage>
        <taxon>Eukaryota</taxon>
        <taxon>Metazoa</taxon>
        <taxon>Porifera</taxon>
        <taxon>Hexactinellida</taxon>
        <taxon>Hexasterophora</taxon>
        <taxon>Lyssacinosida</taxon>
        <taxon>Leucopsacidae</taxon>
        <taxon>Oopsacas</taxon>
    </lineage>
</organism>
<comment type="catalytic activity">
    <reaction evidence="19">
        <text>tricosanoyl-CoA + oxidized [electron-transfer flavoprotein] + H(+) = (2E)-tricosenoyl-CoA + reduced [electron-transfer flavoprotein]</text>
        <dbReference type="Rhea" id="RHEA:48220"/>
        <dbReference type="Rhea" id="RHEA-COMP:10685"/>
        <dbReference type="Rhea" id="RHEA-COMP:10686"/>
        <dbReference type="ChEBI" id="CHEBI:15378"/>
        <dbReference type="ChEBI" id="CHEBI:57692"/>
        <dbReference type="ChEBI" id="CHEBI:58307"/>
        <dbReference type="ChEBI" id="CHEBI:90118"/>
        <dbReference type="ChEBI" id="CHEBI:90119"/>
    </reaction>
    <physiologicalReaction direction="left-to-right" evidence="19">
        <dbReference type="Rhea" id="RHEA:48221"/>
    </physiologicalReaction>
</comment>
<evidence type="ECO:0000259" key="23">
    <source>
        <dbReference type="Pfam" id="PF00441"/>
    </source>
</evidence>
<dbReference type="GO" id="GO:0031966">
    <property type="term" value="C:mitochondrial membrane"/>
    <property type="evidence" value="ECO:0007669"/>
    <property type="project" value="UniProtKB-SubCell"/>
</dbReference>
<dbReference type="PANTHER" id="PTHR48083">
    <property type="entry name" value="MEDIUM-CHAIN SPECIFIC ACYL-COA DEHYDROGENASE, MITOCHONDRIAL-RELATED"/>
    <property type="match status" value="1"/>
</dbReference>
<evidence type="ECO:0000256" key="22">
    <source>
        <dbReference type="RuleBase" id="RU362125"/>
    </source>
</evidence>
<evidence type="ECO:0000256" key="20">
    <source>
        <dbReference type="ARBA" id="ARBA00048399"/>
    </source>
</evidence>
<dbReference type="SUPFAM" id="SSF56645">
    <property type="entry name" value="Acyl-CoA dehydrogenase NM domain-like"/>
    <property type="match status" value="1"/>
</dbReference>
<keyword evidence="9" id="KW-0276">Fatty acid metabolism</keyword>
<gene>
    <name evidence="27" type="ORF">LOD99_11567</name>
</gene>
<feature type="domain" description="Aminoglycoside phosphotransferase" evidence="24">
    <location>
        <begin position="1"/>
        <end position="145"/>
    </location>
</feature>
<dbReference type="Pfam" id="PF02771">
    <property type="entry name" value="Acyl-CoA_dh_N"/>
    <property type="match status" value="1"/>
</dbReference>
<dbReference type="FunFam" id="2.40.110.10:FF:000002">
    <property type="entry name" value="Acyl-CoA dehydrogenase fadE12"/>
    <property type="match status" value="1"/>
</dbReference>
<comment type="catalytic activity">
    <reaction evidence="18">
        <text>tetracosanoyl-CoA + oxidized [electron-transfer flavoprotein] + H(+) = (2E)-tetracosenoyl-CoA + reduced [electron-transfer flavoprotein]</text>
        <dbReference type="Rhea" id="RHEA:47232"/>
        <dbReference type="Rhea" id="RHEA-COMP:10685"/>
        <dbReference type="Rhea" id="RHEA-COMP:10686"/>
        <dbReference type="ChEBI" id="CHEBI:15378"/>
        <dbReference type="ChEBI" id="CHEBI:57692"/>
        <dbReference type="ChEBI" id="CHEBI:58307"/>
        <dbReference type="ChEBI" id="CHEBI:65052"/>
        <dbReference type="ChEBI" id="CHEBI:74693"/>
    </reaction>
    <physiologicalReaction direction="left-to-right" evidence="18">
        <dbReference type="Rhea" id="RHEA:47233"/>
    </physiologicalReaction>
</comment>
<evidence type="ECO:0000256" key="4">
    <source>
        <dbReference type="ARBA" id="ARBA00005005"/>
    </source>
</evidence>
<dbReference type="Gene3D" id="1.20.140.10">
    <property type="entry name" value="Butyryl-CoA Dehydrogenase, subunit A, domain 3"/>
    <property type="match status" value="1"/>
</dbReference>
<comment type="subunit">
    <text evidence="6">Homodimer.</text>
</comment>
<dbReference type="InterPro" id="IPR006091">
    <property type="entry name" value="Acyl-CoA_Oxase/DH_mid-dom"/>
</dbReference>
<dbReference type="Gene3D" id="1.10.540.10">
    <property type="entry name" value="Acyl-CoA dehydrogenase/oxidase, N-terminal domain"/>
    <property type="match status" value="1"/>
</dbReference>
<evidence type="ECO:0000256" key="12">
    <source>
        <dbReference type="ARBA" id="ARBA00023136"/>
    </source>
</evidence>
<dbReference type="InterPro" id="IPR050741">
    <property type="entry name" value="Acyl-CoA_dehydrogenase"/>
</dbReference>
<feature type="domain" description="Acyl-CoA dehydrogenase/oxidase N-terminal" evidence="26">
    <location>
        <begin position="315"/>
        <end position="387"/>
    </location>
</feature>
<evidence type="ECO:0000256" key="16">
    <source>
        <dbReference type="ARBA" id="ARBA00047443"/>
    </source>
</evidence>
<evidence type="ECO:0000256" key="21">
    <source>
        <dbReference type="ARBA" id="ARBA00049140"/>
    </source>
</evidence>
<dbReference type="SUPFAM" id="SSF56112">
    <property type="entry name" value="Protein kinase-like (PK-like)"/>
    <property type="match status" value="1"/>
</dbReference>
<evidence type="ECO:0000259" key="26">
    <source>
        <dbReference type="Pfam" id="PF02771"/>
    </source>
</evidence>
<dbReference type="Gene3D" id="3.90.1200.10">
    <property type="match status" value="1"/>
</dbReference>
<dbReference type="InterPro" id="IPR046373">
    <property type="entry name" value="Acyl-CoA_Oxase/DH_mid-dom_sf"/>
</dbReference>
<keyword evidence="11" id="KW-0443">Lipid metabolism</keyword>
<reference evidence="27 28" key="1">
    <citation type="journal article" date="2023" name="BMC Biol.">
        <title>The compact genome of the sponge Oopsacas minuta (Hexactinellida) is lacking key metazoan core genes.</title>
        <authorList>
            <person name="Santini S."/>
            <person name="Schenkelaars Q."/>
            <person name="Jourda C."/>
            <person name="Duchesne M."/>
            <person name="Belahbib H."/>
            <person name="Rocher C."/>
            <person name="Selva M."/>
            <person name="Riesgo A."/>
            <person name="Vervoort M."/>
            <person name="Leys S.P."/>
            <person name="Kodjabachian L."/>
            <person name="Le Bivic A."/>
            <person name="Borchiellini C."/>
            <person name="Claverie J.M."/>
            <person name="Renard E."/>
        </authorList>
    </citation>
    <scope>NUCLEOTIDE SEQUENCE [LARGE SCALE GENOMIC DNA]</scope>
    <source>
        <strain evidence="27">SPO-2</strain>
    </source>
</reference>
<comment type="catalytic activity">
    <reaction evidence="21">
        <text>eicosanoyl-CoA + oxidized [electron-transfer flavoprotein] + H(+) = (2E)-eicosenoyl-CoA + reduced [electron-transfer flavoprotein]</text>
        <dbReference type="Rhea" id="RHEA:47236"/>
        <dbReference type="Rhea" id="RHEA-COMP:10685"/>
        <dbReference type="Rhea" id="RHEA-COMP:10686"/>
        <dbReference type="ChEBI" id="CHEBI:15378"/>
        <dbReference type="ChEBI" id="CHEBI:57380"/>
        <dbReference type="ChEBI" id="CHEBI:57692"/>
        <dbReference type="ChEBI" id="CHEBI:58307"/>
        <dbReference type="ChEBI" id="CHEBI:74691"/>
    </reaction>
    <physiologicalReaction direction="left-to-right" evidence="21">
        <dbReference type="Rhea" id="RHEA:47237"/>
    </physiologicalReaction>
</comment>
<evidence type="ECO:0000256" key="9">
    <source>
        <dbReference type="ARBA" id="ARBA00022832"/>
    </source>
</evidence>
<dbReference type="AlphaFoldDB" id="A0AAV7JK19"/>
<dbReference type="CDD" id="cd05154">
    <property type="entry name" value="ACAD10_11_N-like"/>
    <property type="match status" value="1"/>
</dbReference>
<comment type="subcellular location">
    <subcellularLocation>
        <location evidence="3">Mitochondrion membrane</location>
    </subcellularLocation>
    <subcellularLocation>
        <location evidence="2">Peroxisome</location>
    </subcellularLocation>
</comment>
<evidence type="ECO:0000256" key="2">
    <source>
        <dbReference type="ARBA" id="ARBA00004275"/>
    </source>
</evidence>
<dbReference type="Pfam" id="PF02770">
    <property type="entry name" value="Acyl-CoA_dh_M"/>
    <property type="match status" value="1"/>
</dbReference>
<evidence type="ECO:0000256" key="3">
    <source>
        <dbReference type="ARBA" id="ARBA00004325"/>
    </source>
</evidence>
<keyword evidence="8 22" id="KW-0274">FAD</keyword>
<dbReference type="InterPro" id="IPR013786">
    <property type="entry name" value="AcylCoA_DH/ox_N"/>
</dbReference>
<evidence type="ECO:0000256" key="18">
    <source>
        <dbReference type="ARBA" id="ARBA00048086"/>
    </source>
</evidence>
<dbReference type="InterPro" id="IPR036250">
    <property type="entry name" value="AcylCo_DH-like_C"/>
</dbReference>
<evidence type="ECO:0000259" key="25">
    <source>
        <dbReference type="Pfam" id="PF02770"/>
    </source>
</evidence>
<dbReference type="Gene3D" id="2.40.110.10">
    <property type="entry name" value="Butyryl-CoA Dehydrogenase, subunit A, domain 2"/>
    <property type="match status" value="1"/>
</dbReference>
<comment type="similarity">
    <text evidence="5 22">Belongs to the acyl-CoA dehydrogenase family.</text>
</comment>
<evidence type="ECO:0000256" key="11">
    <source>
        <dbReference type="ARBA" id="ARBA00023098"/>
    </source>
</evidence>
<evidence type="ECO:0000313" key="28">
    <source>
        <dbReference type="Proteomes" id="UP001165289"/>
    </source>
</evidence>
<evidence type="ECO:0000256" key="7">
    <source>
        <dbReference type="ARBA" id="ARBA00022630"/>
    </source>
</evidence>
<accession>A0AAV7JK19</accession>
<dbReference type="GO" id="GO:0033539">
    <property type="term" value="P:fatty acid beta-oxidation using acyl-CoA dehydrogenase"/>
    <property type="evidence" value="ECO:0007669"/>
    <property type="project" value="TreeGrafter"/>
</dbReference>
<evidence type="ECO:0000256" key="1">
    <source>
        <dbReference type="ARBA" id="ARBA00001974"/>
    </source>
</evidence>
<keyword evidence="28" id="KW-1185">Reference proteome</keyword>
<dbReference type="Pfam" id="PF01636">
    <property type="entry name" value="APH"/>
    <property type="match status" value="1"/>
</dbReference>
<comment type="catalytic activity">
    <reaction evidence="17">
        <text>docosanoyl-CoA + oxidized [electron-transfer flavoprotein] + H(+) = (2E)-docosenoyl-CoA + reduced [electron-transfer flavoprotein]</text>
        <dbReference type="Rhea" id="RHEA:47228"/>
        <dbReference type="Rhea" id="RHEA-COMP:10685"/>
        <dbReference type="Rhea" id="RHEA-COMP:10686"/>
        <dbReference type="ChEBI" id="CHEBI:15378"/>
        <dbReference type="ChEBI" id="CHEBI:57692"/>
        <dbReference type="ChEBI" id="CHEBI:58307"/>
        <dbReference type="ChEBI" id="CHEBI:65059"/>
        <dbReference type="ChEBI" id="CHEBI:74692"/>
    </reaction>
    <physiologicalReaction direction="left-to-right" evidence="17">
        <dbReference type="Rhea" id="RHEA:47229"/>
    </physiologicalReaction>
</comment>
<protein>
    <recommendedName>
        <fullName evidence="14">Acyl-CoA dehydrogenase family member 11</fullName>
    </recommendedName>
</protein>
<sequence>MEYRPGRVFETPELVGLSPQDRNVAYTSMIDTLAKLHSYDYNQLGLGGYGNPSNFVSRVIHIWEKNYNATPDVPKHPEMAQLIAWLKNNIPSEQGCRYTIVHGDYTLINVAMANQNPPFVSAVFDWELSTIGLPLSDLASFCITFIDFSELIPGLKEPQSLWNILGQMENKVALGTPEERDVLRLYCNLTKIKTPSEQEWTYFKVLGLFKYASILQGVYGRAFTGNASSDQAESFGGVIGPIIKLALKLTGTIGYVQPTIPDFINLSPKGRDMLFRVKTFMNEFVYPNELKIVGEINDPPTRWKMIPTLEKLKVRAKSEGLWNLFLPGMCGLTQMEYALIAEETGRFMFSPAIFNCGAPDTGNMETLWLYGTAKQKAKWLVPLLNGDIKSAFAMTEPEVASSDATNMKCTILPDGSDYVVNGHKWWISGVGEERLRLYLVFGTSDPKGNLPRHKRHSVIIVPSDATGVNLIRPMTVFGYDEAPHGHFELEFNQVRVPKENIILGEGCGFEISQGRLGPGRVHHCMRLIGMAERCLELACNRALNRKVFGKMIAQHGMAQEAIAQSRIEIDQARLLVLQTAYYIDKAGPKAVRKEVSMIKVAVPQMACRVIDRCLQIHGGMGVCQDTPIAAYYAGARSLRIADGPDEVHLTLVAKMELMQQAKL</sequence>
<comment type="cofactor">
    <cofactor evidence="1 22">
        <name>FAD</name>
        <dbReference type="ChEBI" id="CHEBI:57692"/>
    </cofactor>
</comment>
<dbReference type="SUPFAM" id="SSF47203">
    <property type="entry name" value="Acyl-CoA dehydrogenase C-terminal domain-like"/>
    <property type="match status" value="1"/>
</dbReference>
<evidence type="ECO:0000256" key="14">
    <source>
        <dbReference type="ARBA" id="ARBA00040622"/>
    </source>
</evidence>
<comment type="pathway">
    <text evidence="4">Lipid metabolism; fatty acid beta-oxidation.</text>
</comment>
<evidence type="ECO:0000256" key="8">
    <source>
        <dbReference type="ARBA" id="ARBA00022827"/>
    </source>
</evidence>
<dbReference type="GO" id="GO:0003995">
    <property type="term" value="F:acyl-CoA dehydrogenase activity"/>
    <property type="evidence" value="ECO:0007669"/>
    <property type="project" value="TreeGrafter"/>
</dbReference>
<dbReference type="Pfam" id="PF00441">
    <property type="entry name" value="Acyl-CoA_dh_1"/>
    <property type="match status" value="1"/>
</dbReference>
<comment type="catalytic activity">
    <reaction evidence="20">
        <text>hexacosanoyl-CoA + oxidized [electron-transfer flavoprotein] + H(+) = (2E)-hexacosenoyl-CoA + reduced [electron-transfer flavoprotein]</text>
        <dbReference type="Rhea" id="RHEA:48216"/>
        <dbReference type="Rhea" id="RHEA-COMP:10685"/>
        <dbReference type="Rhea" id="RHEA-COMP:10686"/>
        <dbReference type="ChEBI" id="CHEBI:15378"/>
        <dbReference type="ChEBI" id="CHEBI:57692"/>
        <dbReference type="ChEBI" id="CHEBI:58307"/>
        <dbReference type="ChEBI" id="CHEBI:64868"/>
        <dbReference type="ChEBI" id="CHEBI:74281"/>
    </reaction>
    <physiologicalReaction direction="left-to-right" evidence="20">
        <dbReference type="Rhea" id="RHEA:48217"/>
    </physiologicalReaction>
</comment>
<evidence type="ECO:0000256" key="13">
    <source>
        <dbReference type="ARBA" id="ARBA00023140"/>
    </source>
</evidence>
<comment type="catalytic activity">
    <reaction evidence="16">
        <text>a 2,3-saturated acyl-CoA + oxidized [electron-transfer flavoprotein] + H(+) = a (2E)-enoyl-CoA + reduced [electron-transfer flavoprotein]</text>
        <dbReference type="Rhea" id="RHEA:44704"/>
        <dbReference type="Rhea" id="RHEA-COMP:10685"/>
        <dbReference type="Rhea" id="RHEA-COMP:10686"/>
        <dbReference type="ChEBI" id="CHEBI:15378"/>
        <dbReference type="ChEBI" id="CHEBI:57692"/>
        <dbReference type="ChEBI" id="CHEBI:58307"/>
        <dbReference type="ChEBI" id="CHEBI:58856"/>
        <dbReference type="ChEBI" id="CHEBI:65111"/>
    </reaction>
    <physiologicalReaction direction="left-to-right" evidence="16">
        <dbReference type="Rhea" id="RHEA:44705"/>
    </physiologicalReaction>
</comment>
<feature type="domain" description="Acyl-CoA dehydrogenase/oxidase C-terminal" evidence="23">
    <location>
        <begin position="508"/>
        <end position="654"/>
    </location>
</feature>
<dbReference type="InterPro" id="IPR041726">
    <property type="entry name" value="ACAD10_11_N"/>
</dbReference>
<keyword evidence="12" id="KW-0472">Membrane</keyword>
<name>A0AAV7JK19_9METZ</name>
<dbReference type="GO" id="GO:0050660">
    <property type="term" value="F:flavin adenine dinucleotide binding"/>
    <property type="evidence" value="ECO:0007669"/>
    <property type="project" value="InterPro"/>
</dbReference>
<evidence type="ECO:0000256" key="6">
    <source>
        <dbReference type="ARBA" id="ARBA00011738"/>
    </source>
</evidence>
<comment type="function">
    <text evidence="15">Acyl-CoA dehydrogenase, that exhibits maximal activity towards saturated C22-CoA. Probably participates in beta-oxydation and energy production but could also play a role in the metabolism of specific fatty acids to control fatty acids composition of cellular lipids in brain.</text>
</comment>
<evidence type="ECO:0000256" key="10">
    <source>
        <dbReference type="ARBA" id="ARBA00023002"/>
    </source>
</evidence>
<dbReference type="InterPro" id="IPR009075">
    <property type="entry name" value="AcylCo_DH/oxidase_C"/>
</dbReference>
<comment type="caution">
    <text evidence="27">The sequence shown here is derived from an EMBL/GenBank/DDBJ whole genome shotgun (WGS) entry which is preliminary data.</text>
</comment>
<evidence type="ECO:0000256" key="15">
    <source>
        <dbReference type="ARBA" id="ARBA00046026"/>
    </source>
</evidence>
<dbReference type="InterPro" id="IPR002575">
    <property type="entry name" value="Aminoglycoside_PTrfase"/>
</dbReference>
<evidence type="ECO:0000256" key="19">
    <source>
        <dbReference type="ARBA" id="ARBA00048395"/>
    </source>
</evidence>
<dbReference type="Proteomes" id="UP001165289">
    <property type="component" value="Unassembled WGS sequence"/>
</dbReference>
<keyword evidence="7 22" id="KW-0285">Flavoprotein</keyword>
<dbReference type="GO" id="GO:0005777">
    <property type="term" value="C:peroxisome"/>
    <property type="evidence" value="ECO:0007669"/>
    <property type="project" value="UniProtKB-SubCell"/>
</dbReference>
<dbReference type="PANTHER" id="PTHR48083:SF13">
    <property type="entry name" value="ACYL-COA DEHYDROGENASE FAMILY MEMBER 11"/>
    <property type="match status" value="1"/>
</dbReference>
<evidence type="ECO:0000256" key="5">
    <source>
        <dbReference type="ARBA" id="ARBA00009347"/>
    </source>
</evidence>
<evidence type="ECO:0000313" key="27">
    <source>
        <dbReference type="EMBL" id="KAI6649199.1"/>
    </source>
</evidence>
<dbReference type="InterPro" id="IPR011009">
    <property type="entry name" value="Kinase-like_dom_sf"/>
</dbReference>
<dbReference type="InterPro" id="IPR009100">
    <property type="entry name" value="AcylCoA_DH/oxidase_NM_dom_sf"/>
</dbReference>
<feature type="domain" description="Acyl-CoA oxidase/dehydrogenase middle" evidence="25">
    <location>
        <begin position="391"/>
        <end position="490"/>
    </location>
</feature>